<protein>
    <submittedName>
        <fullName evidence="1">ATP synthase F1 subunit delta</fullName>
    </submittedName>
</protein>
<evidence type="ECO:0000313" key="1">
    <source>
        <dbReference type="EMBL" id="KGX92310.1"/>
    </source>
</evidence>
<dbReference type="InterPro" id="IPR025454">
    <property type="entry name" value="DUF4275"/>
</dbReference>
<accession>A0A0A5GMB7</accession>
<organism evidence="1 2">
    <name type="scientific">Pontibacillus halophilus JSM 076056 = DSM 19796</name>
    <dbReference type="NCBI Taxonomy" id="1385510"/>
    <lineage>
        <taxon>Bacteria</taxon>
        <taxon>Bacillati</taxon>
        <taxon>Bacillota</taxon>
        <taxon>Bacilli</taxon>
        <taxon>Bacillales</taxon>
        <taxon>Bacillaceae</taxon>
        <taxon>Pontibacillus</taxon>
    </lineage>
</organism>
<name>A0A0A5GMB7_9BACI</name>
<proteinExistence type="predicted"/>
<dbReference type="eggNOG" id="ENOG5032THY">
    <property type="taxonomic scope" value="Bacteria"/>
</dbReference>
<gene>
    <name evidence="1" type="ORF">N781_16225</name>
</gene>
<dbReference type="RefSeq" id="WP_026800553.1">
    <property type="nucleotide sequence ID" value="NZ_AULI01000008.1"/>
</dbReference>
<dbReference type="Pfam" id="PF14101">
    <property type="entry name" value="DUF4275"/>
    <property type="match status" value="1"/>
</dbReference>
<evidence type="ECO:0000313" key="2">
    <source>
        <dbReference type="Proteomes" id="UP000030528"/>
    </source>
</evidence>
<comment type="caution">
    <text evidence="1">The sequence shown here is derived from an EMBL/GenBank/DDBJ whole genome shotgun (WGS) entry which is preliminary data.</text>
</comment>
<dbReference type="Proteomes" id="UP000030528">
    <property type="component" value="Unassembled WGS sequence"/>
</dbReference>
<dbReference type="STRING" id="1385510.GCA_000425205_02189"/>
<reference evidence="1 2" key="1">
    <citation type="submission" date="2013-08" db="EMBL/GenBank/DDBJ databases">
        <authorList>
            <person name="Huang J."/>
            <person name="Wang G."/>
        </authorList>
    </citation>
    <scope>NUCLEOTIDE SEQUENCE [LARGE SCALE GENOMIC DNA]</scope>
    <source>
        <strain evidence="1 2">JSM 076056</strain>
    </source>
</reference>
<sequence>MSQIKRIKDKGIPVSTCTYRGKELRQRWEEAFAHTLSLSQKRNIKLHQYLWHVFSWRKFPCKEGQQAMTAFNQVHKNACYLFYQGDEDTLLIRNATNLKAADVINNVDGYMDDVYVVDVDFKWTYVVTHEPDCGPYFFQSNWKTEQD</sequence>
<keyword evidence="2" id="KW-1185">Reference proteome</keyword>
<dbReference type="EMBL" id="AVPE01000006">
    <property type="protein sequence ID" value="KGX92310.1"/>
    <property type="molecule type" value="Genomic_DNA"/>
</dbReference>
<dbReference type="OrthoDB" id="1711074at2"/>
<dbReference type="AlphaFoldDB" id="A0A0A5GMB7"/>